<dbReference type="Proteomes" id="UP000184063">
    <property type="component" value="Unassembled WGS sequence"/>
</dbReference>
<accession>A0A1M3TBG6</accession>
<evidence type="ECO:0000256" key="2">
    <source>
        <dbReference type="SAM" id="SignalP"/>
    </source>
</evidence>
<name>A0A1M3TBG6_ASPLC</name>
<feature type="compositionally biased region" description="Basic and acidic residues" evidence="1">
    <location>
        <begin position="99"/>
        <end position="108"/>
    </location>
</feature>
<protein>
    <recommendedName>
        <fullName evidence="5">Secreted protein</fullName>
    </recommendedName>
</protein>
<dbReference type="EMBL" id="KV878245">
    <property type="protein sequence ID" value="OJZ84087.1"/>
    <property type="molecule type" value="Genomic_DNA"/>
</dbReference>
<feature type="signal peptide" evidence="2">
    <location>
        <begin position="1"/>
        <end position="21"/>
    </location>
</feature>
<reference evidence="4" key="1">
    <citation type="journal article" date="2017" name="Genome Biol.">
        <title>Comparative genomics reveals high biological diversity and specific adaptations in the industrially and medically important fungal genus Aspergillus.</title>
        <authorList>
            <person name="de Vries R.P."/>
            <person name="Riley R."/>
            <person name="Wiebenga A."/>
            <person name="Aguilar-Osorio G."/>
            <person name="Amillis S."/>
            <person name="Uchima C.A."/>
            <person name="Anderluh G."/>
            <person name="Asadollahi M."/>
            <person name="Askin M."/>
            <person name="Barry K."/>
            <person name="Battaglia E."/>
            <person name="Bayram O."/>
            <person name="Benocci T."/>
            <person name="Braus-Stromeyer S.A."/>
            <person name="Caldana C."/>
            <person name="Canovas D."/>
            <person name="Cerqueira G.C."/>
            <person name="Chen F."/>
            <person name="Chen W."/>
            <person name="Choi C."/>
            <person name="Clum A."/>
            <person name="Dos Santos R.A."/>
            <person name="Damasio A.R."/>
            <person name="Diallinas G."/>
            <person name="Emri T."/>
            <person name="Fekete E."/>
            <person name="Flipphi M."/>
            <person name="Freyberg S."/>
            <person name="Gallo A."/>
            <person name="Gournas C."/>
            <person name="Habgood R."/>
            <person name="Hainaut M."/>
            <person name="Harispe M.L."/>
            <person name="Henrissat B."/>
            <person name="Hilden K.S."/>
            <person name="Hope R."/>
            <person name="Hossain A."/>
            <person name="Karabika E."/>
            <person name="Karaffa L."/>
            <person name="Karanyi Z."/>
            <person name="Krasevec N."/>
            <person name="Kuo A."/>
            <person name="Kusch H."/>
            <person name="LaButti K."/>
            <person name="Lagendijk E.L."/>
            <person name="Lapidus A."/>
            <person name="Levasseur A."/>
            <person name="Lindquist E."/>
            <person name="Lipzen A."/>
            <person name="Logrieco A.F."/>
            <person name="MacCabe A."/>
            <person name="Maekelae M.R."/>
            <person name="Malavazi I."/>
            <person name="Melin P."/>
            <person name="Meyer V."/>
            <person name="Mielnichuk N."/>
            <person name="Miskei M."/>
            <person name="Molnar A.P."/>
            <person name="Mule G."/>
            <person name="Ngan C.Y."/>
            <person name="Orejas M."/>
            <person name="Orosz E."/>
            <person name="Ouedraogo J.P."/>
            <person name="Overkamp K.M."/>
            <person name="Park H.-S."/>
            <person name="Perrone G."/>
            <person name="Piumi F."/>
            <person name="Punt P.J."/>
            <person name="Ram A.F."/>
            <person name="Ramon A."/>
            <person name="Rauscher S."/>
            <person name="Record E."/>
            <person name="Riano-Pachon D.M."/>
            <person name="Robert V."/>
            <person name="Roehrig J."/>
            <person name="Ruller R."/>
            <person name="Salamov A."/>
            <person name="Salih N.S."/>
            <person name="Samson R.A."/>
            <person name="Sandor E."/>
            <person name="Sanguinetti M."/>
            <person name="Schuetze T."/>
            <person name="Sepcic K."/>
            <person name="Shelest E."/>
            <person name="Sherlock G."/>
            <person name="Sophianopoulou V."/>
            <person name="Squina F.M."/>
            <person name="Sun H."/>
            <person name="Susca A."/>
            <person name="Todd R.B."/>
            <person name="Tsang A."/>
            <person name="Unkles S.E."/>
            <person name="van de Wiele N."/>
            <person name="van Rossen-Uffink D."/>
            <person name="Oliveira J.V."/>
            <person name="Vesth T.C."/>
            <person name="Visser J."/>
            <person name="Yu J.-H."/>
            <person name="Zhou M."/>
            <person name="Andersen M.R."/>
            <person name="Archer D.B."/>
            <person name="Baker S.E."/>
            <person name="Benoit I."/>
            <person name="Brakhage A.A."/>
            <person name="Braus G.H."/>
            <person name="Fischer R."/>
            <person name="Frisvad J.C."/>
            <person name="Goldman G.H."/>
            <person name="Houbraken J."/>
            <person name="Oakley B."/>
            <person name="Pocsi I."/>
            <person name="Scazzocchio C."/>
            <person name="Seiboth B."/>
            <person name="vanKuyk P.A."/>
            <person name="Wortman J."/>
            <person name="Dyer P.S."/>
            <person name="Grigoriev I.V."/>
        </authorList>
    </citation>
    <scope>NUCLEOTIDE SEQUENCE [LARGE SCALE GENOMIC DNA]</scope>
    <source>
        <strain evidence="4">CBS 106.47</strain>
    </source>
</reference>
<evidence type="ECO:0000313" key="4">
    <source>
        <dbReference type="Proteomes" id="UP000184063"/>
    </source>
</evidence>
<sequence>MGRWLSLLLLLLLLCRVCVLAMGGNKAVVVKTQLAADSGTQTSSRPTQGLVYCSTVPPSVVPRPTRVEQTPRHTLRAREEKKKTKEPGESGESTVFETDNGREHDRNKYKSNKTHTATSE</sequence>
<feature type="compositionally biased region" description="Basic and acidic residues" evidence="1">
    <location>
        <begin position="65"/>
        <end position="88"/>
    </location>
</feature>
<organism evidence="3 4">
    <name type="scientific">Aspergillus luchuensis (strain CBS 106.47)</name>
    <dbReference type="NCBI Taxonomy" id="1137211"/>
    <lineage>
        <taxon>Eukaryota</taxon>
        <taxon>Fungi</taxon>
        <taxon>Dikarya</taxon>
        <taxon>Ascomycota</taxon>
        <taxon>Pezizomycotina</taxon>
        <taxon>Eurotiomycetes</taxon>
        <taxon>Eurotiomycetidae</taxon>
        <taxon>Eurotiales</taxon>
        <taxon>Aspergillaceae</taxon>
        <taxon>Aspergillus</taxon>
        <taxon>Aspergillus subgen. Circumdati</taxon>
    </lineage>
</organism>
<dbReference type="AlphaFoldDB" id="A0A1M3TBG6"/>
<evidence type="ECO:0000313" key="3">
    <source>
        <dbReference type="EMBL" id="OJZ84087.1"/>
    </source>
</evidence>
<dbReference type="VEuPathDB" id="FungiDB:ASPFODRAFT_35529"/>
<evidence type="ECO:0000256" key="1">
    <source>
        <dbReference type="SAM" id="MobiDB-lite"/>
    </source>
</evidence>
<feature type="chain" id="PRO_5012657358" description="Secreted protein" evidence="2">
    <location>
        <begin position="22"/>
        <end position="120"/>
    </location>
</feature>
<proteinExistence type="predicted"/>
<gene>
    <name evidence="3" type="ORF">ASPFODRAFT_35529</name>
</gene>
<feature type="compositionally biased region" description="Low complexity" evidence="1">
    <location>
        <begin position="54"/>
        <end position="64"/>
    </location>
</feature>
<feature type="region of interest" description="Disordered" evidence="1">
    <location>
        <begin position="37"/>
        <end position="120"/>
    </location>
</feature>
<feature type="compositionally biased region" description="Polar residues" evidence="1">
    <location>
        <begin position="38"/>
        <end position="47"/>
    </location>
</feature>
<keyword evidence="2" id="KW-0732">Signal</keyword>
<evidence type="ECO:0008006" key="5">
    <source>
        <dbReference type="Google" id="ProtNLM"/>
    </source>
</evidence>